<dbReference type="PANTHER" id="PTHR45526">
    <property type="entry name" value="TRANSCRIPTIONAL REGULATORY PROTEIN DPIA"/>
    <property type="match status" value="1"/>
</dbReference>
<dbReference type="PROSITE" id="PS50110">
    <property type="entry name" value="RESPONSE_REGULATORY"/>
    <property type="match status" value="1"/>
</dbReference>
<dbReference type="RefSeq" id="WP_015810803.1">
    <property type="nucleotide sequence ID" value="NC_013037.1"/>
</dbReference>
<dbReference type="Pfam" id="PF00072">
    <property type="entry name" value="Response_reg"/>
    <property type="match status" value="1"/>
</dbReference>
<dbReference type="Gene3D" id="2.40.50.1020">
    <property type="entry name" value="LytTr DNA-binding domain"/>
    <property type="match status" value="1"/>
</dbReference>
<evidence type="ECO:0000313" key="3">
    <source>
        <dbReference type="EMBL" id="ACT92549.1"/>
    </source>
</evidence>
<keyword evidence="1" id="KW-0597">Phosphoprotein</keyword>
<dbReference type="SMART" id="SM00850">
    <property type="entry name" value="LytTR"/>
    <property type="match status" value="1"/>
</dbReference>
<reference evidence="3 4" key="1">
    <citation type="journal article" date="2009" name="Stand. Genomic Sci.">
        <title>Complete genome sequence of Dyadobacter fermentans type strain (NS114).</title>
        <authorList>
            <person name="Lang E."/>
            <person name="Lapidus A."/>
            <person name="Chertkov O."/>
            <person name="Brettin T."/>
            <person name="Detter J.C."/>
            <person name="Han C."/>
            <person name="Copeland A."/>
            <person name="Glavina Del Rio T."/>
            <person name="Nolan M."/>
            <person name="Chen F."/>
            <person name="Lucas S."/>
            <person name="Tice H."/>
            <person name="Cheng J.F."/>
            <person name="Land M."/>
            <person name="Hauser L."/>
            <person name="Chang Y.J."/>
            <person name="Jeffries C.D."/>
            <person name="Kopitz M."/>
            <person name="Bruce D."/>
            <person name="Goodwin L."/>
            <person name="Pitluck S."/>
            <person name="Ovchinnikova G."/>
            <person name="Pati A."/>
            <person name="Ivanova N."/>
            <person name="Mavrommatis K."/>
            <person name="Chen A."/>
            <person name="Palaniappan K."/>
            <person name="Chain P."/>
            <person name="Bristow J."/>
            <person name="Eisen J.A."/>
            <person name="Markowitz V."/>
            <person name="Hugenholtz P."/>
            <person name="Goker M."/>
            <person name="Rohde M."/>
            <person name="Kyrpides N.C."/>
            <person name="Klenk H.P."/>
        </authorList>
    </citation>
    <scope>NUCLEOTIDE SEQUENCE [LARGE SCALE GENOMIC DNA]</scope>
    <source>
        <strain evidence="4">ATCC 700827 / DSM 18053 / CIP 107007 / KCTC 52180 / NS114</strain>
    </source>
</reference>
<dbReference type="InterPro" id="IPR001789">
    <property type="entry name" value="Sig_transdc_resp-reg_receiver"/>
</dbReference>
<dbReference type="InterPro" id="IPR051271">
    <property type="entry name" value="2C-system_Tx_regulators"/>
</dbReference>
<dbReference type="GO" id="GO:0000156">
    <property type="term" value="F:phosphorelay response regulator activity"/>
    <property type="evidence" value="ECO:0007669"/>
    <property type="project" value="TreeGrafter"/>
</dbReference>
<dbReference type="InterPro" id="IPR007492">
    <property type="entry name" value="LytTR_DNA-bd_dom"/>
</dbReference>
<dbReference type="SUPFAM" id="SSF52172">
    <property type="entry name" value="CheY-like"/>
    <property type="match status" value="1"/>
</dbReference>
<name>C6W669_DYAFD</name>
<proteinExistence type="predicted"/>
<dbReference type="Proteomes" id="UP000002011">
    <property type="component" value="Chromosome"/>
</dbReference>
<dbReference type="GO" id="GO:0003677">
    <property type="term" value="F:DNA binding"/>
    <property type="evidence" value="ECO:0007669"/>
    <property type="project" value="InterPro"/>
</dbReference>
<dbReference type="eggNOG" id="COG3279">
    <property type="taxonomic scope" value="Bacteria"/>
</dbReference>
<evidence type="ECO:0000256" key="1">
    <source>
        <dbReference type="PROSITE-ProRule" id="PRU00169"/>
    </source>
</evidence>
<dbReference type="KEGG" id="dfe:Dfer_1301"/>
<dbReference type="STRING" id="471854.Dfer_1301"/>
<dbReference type="OrthoDB" id="945850at2"/>
<gene>
    <name evidence="3" type="ordered locus">Dfer_1301</name>
</gene>
<dbReference type="HOGENOM" id="CLU_000445_14_1_10"/>
<dbReference type="PANTHER" id="PTHR45526:SF1">
    <property type="entry name" value="TRANSCRIPTIONAL REGULATORY PROTEIN DCUR-RELATED"/>
    <property type="match status" value="1"/>
</dbReference>
<protein>
    <submittedName>
        <fullName evidence="3">Two component transcriptional regulator, LytTR family</fullName>
    </submittedName>
</protein>
<dbReference type="SMART" id="SM00448">
    <property type="entry name" value="REC"/>
    <property type="match status" value="1"/>
</dbReference>
<feature type="domain" description="Response regulatory" evidence="2">
    <location>
        <begin position="5"/>
        <end position="116"/>
    </location>
</feature>
<dbReference type="Gene3D" id="3.40.50.2300">
    <property type="match status" value="1"/>
</dbReference>
<feature type="modified residue" description="4-aspartylphosphate" evidence="1">
    <location>
        <position position="56"/>
    </location>
</feature>
<dbReference type="EMBL" id="CP001619">
    <property type="protein sequence ID" value="ACT92549.1"/>
    <property type="molecule type" value="Genomic_DNA"/>
</dbReference>
<evidence type="ECO:0000313" key="4">
    <source>
        <dbReference type="Proteomes" id="UP000002011"/>
    </source>
</evidence>
<evidence type="ECO:0000259" key="2">
    <source>
        <dbReference type="PROSITE" id="PS50110"/>
    </source>
</evidence>
<dbReference type="InterPro" id="IPR011006">
    <property type="entry name" value="CheY-like_superfamily"/>
</dbReference>
<sequence>MNRIKCLIIDDEPTTARVLEAYISELDSLELAGTFYSAVEALMYLQQNKIDLLFLDIMLPQVTGDAFLRMLPSRPRVIFVSSRRRKWKPGADDHILGCLMKPVAFEDFLITIDRFYETLPAVMRHAILSKPKRGGRDRGPFVYFFSGPAMVKVYLDEVMYVEGVKNHCKFTTTENEIIIHQGLTPIAKRLAGKGFMRIHRALVVAIDRITAFTDDTLEINGHILPVSAPYRGHVSRIARGGRSGG</sequence>
<keyword evidence="4" id="KW-1185">Reference proteome</keyword>
<organism evidence="3 4">
    <name type="scientific">Dyadobacter fermentans (strain ATCC 700827 / DSM 18053 / CIP 107007 / KCTC 52180 / NS114)</name>
    <dbReference type="NCBI Taxonomy" id="471854"/>
    <lineage>
        <taxon>Bacteria</taxon>
        <taxon>Pseudomonadati</taxon>
        <taxon>Bacteroidota</taxon>
        <taxon>Cytophagia</taxon>
        <taxon>Cytophagales</taxon>
        <taxon>Spirosomataceae</taxon>
        <taxon>Dyadobacter</taxon>
    </lineage>
</organism>
<dbReference type="Pfam" id="PF04397">
    <property type="entry name" value="LytTR"/>
    <property type="match status" value="1"/>
</dbReference>
<accession>C6W669</accession>
<dbReference type="AlphaFoldDB" id="C6W669"/>